<proteinExistence type="predicted"/>
<name>A0ABR2SRC6_9ROSI</name>
<protein>
    <submittedName>
        <fullName evidence="1">Uncharacterized protein</fullName>
    </submittedName>
</protein>
<evidence type="ECO:0000313" key="2">
    <source>
        <dbReference type="Proteomes" id="UP001396334"/>
    </source>
</evidence>
<comment type="caution">
    <text evidence="1">The sequence shown here is derived from an EMBL/GenBank/DDBJ whole genome shotgun (WGS) entry which is preliminary data.</text>
</comment>
<gene>
    <name evidence="1" type="ORF">V6N11_067635</name>
</gene>
<organism evidence="1 2">
    <name type="scientific">Hibiscus sabdariffa</name>
    <name type="common">roselle</name>
    <dbReference type="NCBI Taxonomy" id="183260"/>
    <lineage>
        <taxon>Eukaryota</taxon>
        <taxon>Viridiplantae</taxon>
        <taxon>Streptophyta</taxon>
        <taxon>Embryophyta</taxon>
        <taxon>Tracheophyta</taxon>
        <taxon>Spermatophyta</taxon>
        <taxon>Magnoliopsida</taxon>
        <taxon>eudicotyledons</taxon>
        <taxon>Gunneridae</taxon>
        <taxon>Pentapetalae</taxon>
        <taxon>rosids</taxon>
        <taxon>malvids</taxon>
        <taxon>Malvales</taxon>
        <taxon>Malvaceae</taxon>
        <taxon>Malvoideae</taxon>
        <taxon>Hibiscus</taxon>
    </lineage>
</organism>
<evidence type="ECO:0000313" key="1">
    <source>
        <dbReference type="EMBL" id="KAK9027813.1"/>
    </source>
</evidence>
<dbReference type="EMBL" id="JBBPBN010000012">
    <property type="protein sequence ID" value="KAK9027813.1"/>
    <property type="molecule type" value="Genomic_DNA"/>
</dbReference>
<reference evidence="1 2" key="1">
    <citation type="journal article" date="2024" name="G3 (Bethesda)">
        <title>Genome assembly of Hibiscus sabdariffa L. provides insights into metabolisms of medicinal natural products.</title>
        <authorList>
            <person name="Kim T."/>
        </authorList>
    </citation>
    <scope>NUCLEOTIDE SEQUENCE [LARGE SCALE GENOMIC DNA]</scope>
    <source>
        <strain evidence="1">TK-2024</strain>
        <tissue evidence="1">Old leaves</tissue>
    </source>
</reference>
<accession>A0ABR2SRC6</accession>
<dbReference type="Proteomes" id="UP001396334">
    <property type="component" value="Unassembled WGS sequence"/>
</dbReference>
<sequence>MREEVFEGSGTYAIAIETFLQGDVRRNRTSNSSLSNAPFANSSNFLPSSKVSLDRIDDGVLIGLVRRLELPDRPGDVADRDLVGVACAGSLSDGPISRCTISWKVLESVCTNVVKGLQVVAAWLAGFSIVTCSL</sequence>
<keyword evidence="2" id="KW-1185">Reference proteome</keyword>